<sequence length="652" mass="70967">MSSHSSPSLSDFIAGVEKLDSKGTNWLLFEQHFKITVKQKEVWGHFDGTDARPVAVGATPAEAGTTAAVTPTEAEATAISVWEKKENLTLYLLTLKIAPVTYAKHKRKGTVEKIWKAITAEYSTKSLLARSNLRRDFLNMRCDTSQDLHVEIDRLQMAYENLLTYNVDITSTEYASVIINFLPDNLSAFISQLSAQMKLQSRLAMAEATTPADTSAKVDKPAIDPDLMIELVLEEWERRRDEKKSRSARTKDAGVAASTLSSEKPKWKGRGKGPQKPVGVCWNCGGKGHKEADCPSSKSSDNSKGKGGSKSNEPKPAAGGAHVVIAGSARIEAFDAKSYDRAWSALPPHTFKHKVETDEDAWSVSGHSAYSELTEASNSDSLPSLQTATASVDLSDWSDDGEHAAALDDLDDLDDLDEDALPEHVPLPERMQNVAEWILNAAAAHAPNAAVATPNQVIDLYDSGATHHMSPYREDFVFFTATADKPLNAANQQRFHAKGYGDMIIPVPNAPSDDTRIKLTDVLYTPALGFNLVSVGRIDDAGCAATFAGGECVIVDANENTIGRIPKTRGLYIVTRERAEAHAAMDVIEELTEEEVHRRFGHIPIRSIRELVSNGFITGVKLVKSGRDAAPCEACIRAKSTCKPVPSERQGE</sequence>
<accession>A0A1M2V5H7</accession>
<evidence type="ECO:0000259" key="4">
    <source>
        <dbReference type="PROSITE" id="PS50158"/>
    </source>
</evidence>
<gene>
    <name evidence="5" type="ORF">TRAPUB_6590</name>
</gene>
<dbReference type="GO" id="GO:0006397">
    <property type="term" value="P:mRNA processing"/>
    <property type="evidence" value="ECO:0007669"/>
    <property type="project" value="UniProtKB-KW"/>
</dbReference>
<dbReference type="Proteomes" id="UP000184267">
    <property type="component" value="Unassembled WGS sequence"/>
</dbReference>
<dbReference type="Pfam" id="PF22936">
    <property type="entry name" value="Pol_BBD"/>
    <property type="match status" value="1"/>
</dbReference>
<dbReference type="SUPFAM" id="SSF57756">
    <property type="entry name" value="Retrovirus zinc finger-like domains"/>
    <property type="match status" value="1"/>
</dbReference>
<evidence type="ECO:0000256" key="2">
    <source>
        <dbReference type="PROSITE-ProRule" id="PRU00047"/>
    </source>
</evidence>
<dbReference type="GO" id="GO:0003676">
    <property type="term" value="F:nucleic acid binding"/>
    <property type="evidence" value="ECO:0007669"/>
    <property type="project" value="InterPro"/>
</dbReference>
<keyword evidence="6" id="KW-1185">Reference proteome</keyword>
<comment type="caution">
    <text evidence="5">The sequence shown here is derived from an EMBL/GenBank/DDBJ whole genome shotgun (WGS) entry which is preliminary data.</text>
</comment>
<keyword evidence="2" id="KW-0862">Zinc</keyword>
<dbReference type="Pfam" id="PF14223">
    <property type="entry name" value="Retrotran_gag_2"/>
    <property type="match status" value="1"/>
</dbReference>
<name>A0A1M2V5H7_TRAPU</name>
<feature type="compositionally biased region" description="Basic and acidic residues" evidence="3">
    <location>
        <begin position="238"/>
        <end position="252"/>
    </location>
</feature>
<dbReference type="InterPro" id="IPR054722">
    <property type="entry name" value="PolX-like_BBD"/>
</dbReference>
<dbReference type="STRING" id="154538.A0A1M2V5H7"/>
<dbReference type="InterPro" id="IPR036875">
    <property type="entry name" value="Znf_CCHC_sf"/>
</dbReference>
<dbReference type="InterPro" id="IPR001878">
    <property type="entry name" value="Znf_CCHC"/>
</dbReference>
<evidence type="ECO:0000313" key="6">
    <source>
        <dbReference type="Proteomes" id="UP000184267"/>
    </source>
</evidence>
<evidence type="ECO:0000256" key="3">
    <source>
        <dbReference type="SAM" id="MobiDB-lite"/>
    </source>
</evidence>
<keyword evidence="2" id="KW-0863">Zinc-finger</keyword>
<reference evidence="5 6" key="1">
    <citation type="submission" date="2016-10" db="EMBL/GenBank/DDBJ databases">
        <title>Genome sequence of the basidiomycete white-rot fungus Trametes pubescens.</title>
        <authorList>
            <person name="Makela M.R."/>
            <person name="Granchi Z."/>
            <person name="Peng M."/>
            <person name="De Vries R.P."/>
            <person name="Grigoriev I."/>
            <person name="Riley R."/>
            <person name="Hilden K."/>
        </authorList>
    </citation>
    <scope>NUCLEOTIDE SEQUENCE [LARGE SCALE GENOMIC DNA]</scope>
    <source>
        <strain evidence="5 6">FBCC735</strain>
    </source>
</reference>
<dbReference type="SMART" id="SM00343">
    <property type="entry name" value="ZnF_C2HC"/>
    <property type="match status" value="1"/>
</dbReference>
<dbReference type="EMBL" id="MNAD01001646">
    <property type="protein sequence ID" value="OJT02865.1"/>
    <property type="molecule type" value="Genomic_DNA"/>
</dbReference>
<dbReference type="Pfam" id="PF00098">
    <property type="entry name" value="zf-CCHC"/>
    <property type="match status" value="1"/>
</dbReference>
<dbReference type="OrthoDB" id="3263038at2759"/>
<organism evidence="5 6">
    <name type="scientific">Trametes pubescens</name>
    <name type="common">White-rot fungus</name>
    <dbReference type="NCBI Taxonomy" id="154538"/>
    <lineage>
        <taxon>Eukaryota</taxon>
        <taxon>Fungi</taxon>
        <taxon>Dikarya</taxon>
        <taxon>Basidiomycota</taxon>
        <taxon>Agaricomycotina</taxon>
        <taxon>Agaricomycetes</taxon>
        <taxon>Polyporales</taxon>
        <taxon>Polyporaceae</taxon>
        <taxon>Trametes</taxon>
    </lineage>
</organism>
<feature type="domain" description="CCHC-type" evidence="4">
    <location>
        <begin position="281"/>
        <end position="296"/>
    </location>
</feature>
<evidence type="ECO:0000256" key="1">
    <source>
        <dbReference type="ARBA" id="ARBA00022664"/>
    </source>
</evidence>
<dbReference type="OMA" id="KVDCYFN"/>
<dbReference type="GO" id="GO:0008270">
    <property type="term" value="F:zinc ion binding"/>
    <property type="evidence" value="ECO:0007669"/>
    <property type="project" value="UniProtKB-KW"/>
</dbReference>
<keyword evidence="1" id="KW-0507">mRNA processing</keyword>
<protein>
    <recommendedName>
        <fullName evidence="4">CCHC-type domain-containing protein</fullName>
    </recommendedName>
</protein>
<keyword evidence="2" id="KW-0479">Metal-binding</keyword>
<evidence type="ECO:0000313" key="5">
    <source>
        <dbReference type="EMBL" id="OJT02865.1"/>
    </source>
</evidence>
<dbReference type="AlphaFoldDB" id="A0A1M2V5H7"/>
<feature type="region of interest" description="Disordered" evidence="3">
    <location>
        <begin position="238"/>
        <end position="319"/>
    </location>
</feature>
<dbReference type="PROSITE" id="PS50158">
    <property type="entry name" value="ZF_CCHC"/>
    <property type="match status" value="1"/>
</dbReference>
<proteinExistence type="predicted"/>